<dbReference type="InterPro" id="IPR010730">
    <property type="entry name" value="HET"/>
</dbReference>
<sequence>MGDLVEPYDPGIPGVDWKVNTSPGRLEDIKRLMRSTDPKVTYLWADCICICINQADNEEKAVEIPKVYEYYKSANKCHILVHLEQVWDPQGIVDNLRFIDHILSHMGGAALAREARLTENLTNMLNSWENTTWVFPVSKEIARSAAIELGGVDLPAFQEMLLGKNIAMWGINHKTISYIGELETWMNLATRATDKAHKVQAWIELPRVLKPNAVNVILRVIEDDKVALQSLQVQAKGISSARTDVINGGPTWWYDNHRGISKRILGNFHGQLLHWREELLTC</sequence>
<name>A0A9P9IUF1_9HYPO</name>
<accession>A0A9P9IUF1</accession>
<dbReference type="OrthoDB" id="2157530at2759"/>
<protein>
    <recommendedName>
        <fullName evidence="1">Heterokaryon incompatibility domain-containing protein</fullName>
    </recommendedName>
</protein>
<dbReference type="AlphaFoldDB" id="A0A9P9IUF1"/>
<evidence type="ECO:0000259" key="1">
    <source>
        <dbReference type="Pfam" id="PF06985"/>
    </source>
</evidence>
<organism evidence="2 3">
    <name type="scientific">Dactylonectria macrodidyma</name>
    <dbReference type="NCBI Taxonomy" id="307937"/>
    <lineage>
        <taxon>Eukaryota</taxon>
        <taxon>Fungi</taxon>
        <taxon>Dikarya</taxon>
        <taxon>Ascomycota</taxon>
        <taxon>Pezizomycotina</taxon>
        <taxon>Sordariomycetes</taxon>
        <taxon>Hypocreomycetidae</taxon>
        <taxon>Hypocreales</taxon>
        <taxon>Nectriaceae</taxon>
        <taxon>Dactylonectria</taxon>
    </lineage>
</organism>
<reference evidence="2" key="1">
    <citation type="journal article" date="2021" name="Nat. Commun.">
        <title>Genetic determinants of endophytism in the Arabidopsis root mycobiome.</title>
        <authorList>
            <person name="Mesny F."/>
            <person name="Miyauchi S."/>
            <person name="Thiergart T."/>
            <person name="Pickel B."/>
            <person name="Atanasova L."/>
            <person name="Karlsson M."/>
            <person name="Huettel B."/>
            <person name="Barry K.W."/>
            <person name="Haridas S."/>
            <person name="Chen C."/>
            <person name="Bauer D."/>
            <person name="Andreopoulos W."/>
            <person name="Pangilinan J."/>
            <person name="LaButti K."/>
            <person name="Riley R."/>
            <person name="Lipzen A."/>
            <person name="Clum A."/>
            <person name="Drula E."/>
            <person name="Henrissat B."/>
            <person name="Kohler A."/>
            <person name="Grigoriev I.V."/>
            <person name="Martin F.M."/>
            <person name="Hacquard S."/>
        </authorList>
    </citation>
    <scope>NUCLEOTIDE SEQUENCE</scope>
    <source>
        <strain evidence="2">MPI-CAGE-AT-0147</strain>
    </source>
</reference>
<keyword evidence="3" id="KW-1185">Reference proteome</keyword>
<dbReference type="Proteomes" id="UP000738349">
    <property type="component" value="Unassembled WGS sequence"/>
</dbReference>
<dbReference type="Pfam" id="PF06985">
    <property type="entry name" value="HET"/>
    <property type="match status" value="1"/>
</dbReference>
<proteinExistence type="predicted"/>
<comment type="caution">
    <text evidence="2">The sequence shown here is derived from an EMBL/GenBank/DDBJ whole genome shotgun (WGS) entry which is preliminary data.</text>
</comment>
<dbReference type="EMBL" id="JAGMUV010000016">
    <property type="protein sequence ID" value="KAH7132766.1"/>
    <property type="molecule type" value="Genomic_DNA"/>
</dbReference>
<evidence type="ECO:0000313" key="2">
    <source>
        <dbReference type="EMBL" id="KAH7132766.1"/>
    </source>
</evidence>
<gene>
    <name evidence="2" type="ORF">EDB81DRAFT_904749</name>
</gene>
<evidence type="ECO:0000313" key="3">
    <source>
        <dbReference type="Proteomes" id="UP000738349"/>
    </source>
</evidence>
<feature type="domain" description="Heterokaryon incompatibility" evidence="1">
    <location>
        <begin position="29"/>
        <end position="85"/>
    </location>
</feature>